<gene>
    <name evidence="5" type="ORF">LXT12_01805</name>
</gene>
<comment type="caution">
    <text evidence="5">The sequence shown here is derived from an EMBL/GenBank/DDBJ whole genome shotgun (WGS) entry which is preliminary data.</text>
</comment>
<evidence type="ECO:0000256" key="1">
    <source>
        <dbReference type="SAM" id="Phobius"/>
    </source>
</evidence>
<organism evidence="5 6">
    <name type="scientific">Pelomonas caseinilytica</name>
    <dbReference type="NCBI Taxonomy" id="2906763"/>
    <lineage>
        <taxon>Bacteria</taxon>
        <taxon>Pseudomonadati</taxon>
        <taxon>Pseudomonadota</taxon>
        <taxon>Betaproteobacteria</taxon>
        <taxon>Burkholderiales</taxon>
        <taxon>Sphaerotilaceae</taxon>
        <taxon>Roseateles</taxon>
    </lineage>
</organism>
<evidence type="ECO:0000259" key="4">
    <source>
        <dbReference type="PROSITE" id="PS50887"/>
    </source>
</evidence>
<dbReference type="SUPFAM" id="SSF141868">
    <property type="entry name" value="EAL domain-like"/>
    <property type="match status" value="1"/>
</dbReference>
<reference evidence="5 6" key="1">
    <citation type="submission" date="2021-12" db="EMBL/GenBank/DDBJ databases">
        <title>Genome seq of p7.</title>
        <authorList>
            <person name="Seo T."/>
        </authorList>
    </citation>
    <scope>NUCLEOTIDE SEQUENCE [LARGE SCALE GENOMIC DNA]</scope>
    <source>
        <strain evidence="5 6">P7</strain>
    </source>
</reference>
<feature type="transmembrane region" description="Helical" evidence="1">
    <location>
        <begin position="43"/>
        <end position="60"/>
    </location>
</feature>
<dbReference type="PROSITE" id="PS50887">
    <property type="entry name" value="GGDEF"/>
    <property type="match status" value="1"/>
</dbReference>
<dbReference type="InterPro" id="IPR001633">
    <property type="entry name" value="EAL_dom"/>
</dbReference>
<dbReference type="Gene3D" id="3.30.450.20">
    <property type="entry name" value="PAS domain"/>
    <property type="match status" value="2"/>
</dbReference>
<feature type="transmembrane region" description="Helical" evidence="1">
    <location>
        <begin position="90"/>
        <end position="112"/>
    </location>
</feature>
<feature type="transmembrane region" description="Helical" evidence="1">
    <location>
        <begin position="200"/>
        <end position="218"/>
    </location>
</feature>
<dbReference type="InterPro" id="IPR000014">
    <property type="entry name" value="PAS"/>
</dbReference>
<dbReference type="SUPFAM" id="SSF55785">
    <property type="entry name" value="PYP-like sensor domain (PAS domain)"/>
    <property type="match status" value="2"/>
</dbReference>
<evidence type="ECO:0000313" key="5">
    <source>
        <dbReference type="EMBL" id="MCE4535994.1"/>
    </source>
</evidence>
<feature type="domain" description="EAL" evidence="3">
    <location>
        <begin position="734"/>
        <end position="992"/>
    </location>
</feature>
<dbReference type="PROSITE" id="PS50883">
    <property type="entry name" value="EAL"/>
    <property type="match status" value="1"/>
</dbReference>
<keyword evidence="1" id="KW-1133">Transmembrane helix</keyword>
<accession>A0ABS8XCB6</accession>
<dbReference type="InterPro" id="IPR052155">
    <property type="entry name" value="Biofilm_reg_signaling"/>
</dbReference>
<feature type="transmembrane region" description="Helical" evidence="1">
    <location>
        <begin position="65"/>
        <end position="84"/>
    </location>
</feature>
<dbReference type="NCBIfam" id="TIGR00229">
    <property type="entry name" value="sensory_box"/>
    <property type="match status" value="1"/>
</dbReference>
<dbReference type="EMBL" id="JAJTWT010000001">
    <property type="protein sequence ID" value="MCE4535994.1"/>
    <property type="molecule type" value="Genomic_DNA"/>
</dbReference>
<feature type="domain" description="PAC" evidence="2">
    <location>
        <begin position="369"/>
        <end position="422"/>
    </location>
</feature>
<feature type="domain" description="GGDEF" evidence="4">
    <location>
        <begin position="579"/>
        <end position="725"/>
    </location>
</feature>
<dbReference type="PANTHER" id="PTHR44757">
    <property type="entry name" value="DIGUANYLATE CYCLASE DGCP"/>
    <property type="match status" value="1"/>
</dbReference>
<dbReference type="Gene3D" id="3.20.20.450">
    <property type="entry name" value="EAL domain"/>
    <property type="match status" value="1"/>
</dbReference>
<keyword evidence="1" id="KW-0812">Transmembrane</keyword>
<dbReference type="InterPro" id="IPR013656">
    <property type="entry name" value="PAS_4"/>
</dbReference>
<dbReference type="InterPro" id="IPR035919">
    <property type="entry name" value="EAL_sf"/>
</dbReference>
<dbReference type="NCBIfam" id="TIGR00254">
    <property type="entry name" value="GGDEF"/>
    <property type="match status" value="1"/>
</dbReference>
<name>A0ABS8XCB6_9BURK</name>
<dbReference type="InterPro" id="IPR043128">
    <property type="entry name" value="Rev_trsase/Diguanyl_cyclase"/>
</dbReference>
<dbReference type="CDD" id="cd00130">
    <property type="entry name" value="PAS"/>
    <property type="match status" value="1"/>
</dbReference>
<dbReference type="SMART" id="SM00091">
    <property type="entry name" value="PAS"/>
    <property type="match status" value="1"/>
</dbReference>
<feature type="transmembrane region" description="Helical" evidence="1">
    <location>
        <begin position="132"/>
        <end position="158"/>
    </location>
</feature>
<evidence type="ECO:0000259" key="3">
    <source>
        <dbReference type="PROSITE" id="PS50883"/>
    </source>
</evidence>
<feature type="transmembrane region" description="Helical" evidence="1">
    <location>
        <begin position="164"/>
        <end position="188"/>
    </location>
</feature>
<protein>
    <submittedName>
        <fullName evidence="5">EAL domain-containing protein</fullName>
    </submittedName>
</protein>
<dbReference type="RefSeq" id="WP_233388873.1">
    <property type="nucleotide sequence ID" value="NZ_JAJTWT010000001.1"/>
</dbReference>
<dbReference type="Pfam" id="PF00990">
    <property type="entry name" value="GGDEF"/>
    <property type="match status" value="1"/>
</dbReference>
<dbReference type="CDD" id="cd01949">
    <property type="entry name" value="GGDEF"/>
    <property type="match status" value="1"/>
</dbReference>
<dbReference type="Proteomes" id="UP001201463">
    <property type="component" value="Unassembled WGS sequence"/>
</dbReference>
<dbReference type="SMART" id="SM00052">
    <property type="entry name" value="EAL"/>
    <property type="match status" value="1"/>
</dbReference>
<dbReference type="InterPro" id="IPR035965">
    <property type="entry name" value="PAS-like_dom_sf"/>
</dbReference>
<dbReference type="SUPFAM" id="SSF55073">
    <property type="entry name" value="Nucleotide cyclase"/>
    <property type="match status" value="1"/>
</dbReference>
<dbReference type="InterPro" id="IPR029787">
    <property type="entry name" value="Nucleotide_cyclase"/>
</dbReference>
<evidence type="ECO:0000259" key="2">
    <source>
        <dbReference type="PROSITE" id="PS50113"/>
    </source>
</evidence>
<dbReference type="SMART" id="SM00267">
    <property type="entry name" value="GGDEF"/>
    <property type="match status" value="1"/>
</dbReference>
<dbReference type="Gene3D" id="3.30.70.270">
    <property type="match status" value="1"/>
</dbReference>
<dbReference type="PANTHER" id="PTHR44757:SF2">
    <property type="entry name" value="BIOFILM ARCHITECTURE MAINTENANCE PROTEIN MBAA"/>
    <property type="match status" value="1"/>
</dbReference>
<proteinExistence type="predicted"/>
<dbReference type="InterPro" id="IPR000160">
    <property type="entry name" value="GGDEF_dom"/>
</dbReference>
<dbReference type="Pfam" id="PF00563">
    <property type="entry name" value="EAL"/>
    <property type="match status" value="1"/>
</dbReference>
<sequence length="1008" mass="108059">MRRVLLAGLTGLAGGGVAAWALTGPALPAWLRLPQPAGTIPATDLFMPLLLAAIGLAALWRLSAWVLPLVMAGLLLGCGVPLLLDPRADPLDLLASAPLLSTLALPLLAAVLNRGLMRRLGLPGRLASRREIAGFALLAGVAAPVLAGLLAVGVLLALGLTRSGAVAGALELAGAWSLALLSAGTALQASTQRPRRNGRWAARLIAVAALATQAALAWRPAAGDLLLAPHLLLCLHALQATPRHNARLGAGLLALWALGAPAEPAAVGAGALLALLPLAFIALTRHQVRERDGWRIALEALGLALAEWRLPEGRRHASARWLALTTPVDPAARAGSAPLDWVRVAHPRDRETVRRALRELLARPGQDQLGLALRIAADGGDWRWHELQAHVPQRDRRGRARSLVATLADVSWRHMAEERERMSATLFQQAGEGLAVIDTQWRIVEVNPAYCEIVHASREALIGRAAAPLSLANLQRSGLDPAELQAELNAGQPWSGQLQVELDDGGRHVFAAKLSPVPEPDAASPRWRVLSLTDLGETLRQQELLRRRLRYDITTGLPNRDEFMRLMQEAMAAANRDGFKLVVGVIDLDDFGRVNSEHGQLVADAVLQQLSGRLQATLRGARGAWPDTADHLARLHGDEFAVLLRVQTPEEAQRAVDRLLGLLSTPVAIRESRIGNGLALEVGASMGATLYPLDDADPETLLRHAGHALYRAKHAGRRAVQFHDPALDQRDEAGLIAVARLQRALDHDELLLYYQPQIDLRTGQVVGAEALLRWQHPDRGLLAPAHFLPLIAATGLTVQIGDWVIEQALVQAAVWRQEGLNGGRGLPISVNVAARQLSRPDFPQRLQELIQRQPPEIAHLLQLDVLESDALAETLAAQALIQRCLALGVGVALDDFGAGYSRLSSLKQLPVDTLKLDRSYVQGMLGDAQDLSLVESVIGLGRNIGCAVLAKGVESRAHARELLRLGCRLGQGNGIGAAMPAKALPGWIESFAGSDWAEQLKAPSRVNP</sequence>
<dbReference type="InterPro" id="IPR000700">
    <property type="entry name" value="PAS-assoc_C"/>
</dbReference>
<keyword evidence="6" id="KW-1185">Reference proteome</keyword>
<dbReference type="CDD" id="cd01948">
    <property type="entry name" value="EAL"/>
    <property type="match status" value="1"/>
</dbReference>
<evidence type="ECO:0000313" key="6">
    <source>
        <dbReference type="Proteomes" id="UP001201463"/>
    </source>
</evidence>
<dbReference type="Pfam" id="PF08448">
    <property type="entry name" value="PAS_4"/>
    <property type="match status" value="1"/>
</dbReference>
<keyword evidence="1" id="KW-0472">Membrane</keyword>
<dbReference type="PROSITE" id="PS50113">
    <property type="entry name" value="PAC"/>
    <property type="match status" value="1"/>
</dbReference>